<proteinExistence type="predicted"/>
<evidence type="ECO:0000256" key="1">
    <source>
        <dbReference type="ARBA" id="ARBA00004123"/>
    </source>
</evidence>
<comment type="subcellular location">
    <subcellularLocation>
        <location evidence="1 3">Nucleus</location>
    </subcellularLocation>
</comment>
<keyword evidence="2 3" id="KW-0539">Nucleus</keyword>
<dbReference type="GO" id="GO:0005634">
    <property type="term" value="C:nucleus"/>
    <property type="evidence" value="ECO:0007669"/>
    <property type="project" value="UniProtKB-SubCell"/>
</dbReference>
<feature type="compositionally biased region" description="Low complexity" evidence="4">
    <location>
        <begin position="379"/>
        <end position="389"/>
    </location>
</feature>
<comment type="caution">
    <text evidence="5">The sequence shown here is derived from an EMBL/GenBank/DDBJ whole genome shotgun (WGS) entry which is preliminary data.</text>
</comment>
<feature type="region of interest" description="Disordered" evidence="4">
    <location>
        <begin position="667"/>
        <end position="738"/>
    </location>
</feature>
<dbReference type="Proteomes" id="UP000695562">
    <property type="component" value="Unassembled WGS sequence"/>
</dbReference>
<dbReference type="InterPro" id="IPR003822">
    <property type="entry name" value="PAH"/>
</dbReference>
<feature type="region of interest" description="Disordered" evidence="4">
    <location>
        <begin position="292"/>
        <end position="456"/>
    </location>
</feature>
<protein>
    <submittedName>
        <fullName evidence="5">Uncharacterized protein</fullName>
    </submittedName>
</protein>
<feature type="compositionally biased region" description="Polar residues" evidence="4">
    <location>
        <begin position="605"/>
        <end position="626"/>
    </location>
</feature>
<feature type="region of interest" description="Disordered" evidence="4">
    <location>
        <begin position="1"/>
        <end position="63"/>
    </location>
</feature>
<feature type="compositionally biased region" description="Polar residues" evidence="4">
    <location>
        <begin position="512"/>
        <end position="579"/>
    </location>
</feature>
<evidence type="ECO:0000313" key="5">
    <source>
        <dbReference type="EMBL" id="KAF2070027.1"/>
    </source>
</evidence>
<evidence type="ECO:0000256" key="4">
    <source>
        <dbReference type="SAM" id="MobiDB-lite"/>
    </source>
</evidence>
<gene>
    <name evidence="5" type="ORF">CYY_008658</name>
</gene>
<keyword evidence="6" id="KW-1185">Reference proteome</keyword>
<feature type="region of interest" description="Disordered" evidence="4">
    <location>
        <begin position="512"/>
        <end position="648"/>
    </location>
</feature>
<accession>A0A8J4PN56</accession>
<feature type="compositionally biased region" description="Acidic residues" evidence="4">
    <location>
        <begin position="404"/>
        <end position="443"/>
    </location>
</feature>
<dbReference type="Gene3D" id="1.20.1160.11">
    <property type="entry name" value="Paired amphipathic helix"/>
    <property type="match status" value="1"/>
</dbReference>
<dbReference type="SUPFAM" id="SSF47762">
    <property type="entry name" value="PAH2 domain"/>
    <property type="match status" value="1"/>
</dbReference>
<feature type="compositionally biased region" description="Basic and acidic residues" evidence="4">
    <location>
        <begin position="31"/>
        <end position="40"/>
    </location>
</feature>
<organism evidence="5 6">
    <name type="scientific">Polysphondylium violaceum</name>
    <dbReference type="NCBI Taxonomy" id="133409"/>
    <lineage>
        <taxon>Eukaryota</taxon>
        <taxon>Amoebozoa</taxon>
        <taxon>Evosea</taxon>
        <taxon>Eumycetozoa</taxon>
        <taxon>Dictyostelia</taxon>
        <taxon>Dictyosteliales</taxon>
        <taxon>Dictyosteliaceae</taxon>
        <taxon>Polysphondylium</taxon>
    </lineage>
</organism>
<name>A0A8J4PN56_9MYCE</name>
<feature type="compositionally biased region" description="Low complexity" evidence="4">
    <location>
        <begin position="589"/>
        <end position="599"/>
    </location>
</feature>
<evidence type="ECO:0000256" key="3">
    <source>
        <dbReference type="PROSITE-ProRule" id="PRU00810"/>
    </source>
</evidence>
<dbReference type="PROSITE" id="PS51477">
    <property type="entry name" value="PAH"/>
    <property type="match status" value="1"/>
</dbReference>
<feature type="compositionally biased region" description="Polar residues" evidence="4">
    <location>
        <begin position="292"/>
        <end position="327"/>
    </location>
</feature>
<feature type="compositionally biased region" description="Low complexity" evidence="4">
    <location>
        <begin position="627"/>
        <end position="638"/>
    </location>
</feature>
<dbReference type="OrthoDB" id="10265969at2759"/>
<feature type="compositionally biased region" description="Polar residues" evidence="4">
    <location>
        <begin position="334"/>
        <end position="345"/>
    </location>
</feature>
<evidence type="ECO:0000256" key="2">
    <source>
        <dbReference type="ARBA" id="ARBA00023242"/>
    </source>
</evidence>
<dbReference type="GO" id="GO:0006355">
    <property type="term" value="P:regulation of DNA-templated transcription"/>
    <property type="evidence" value="ECO:0007669"/>
    <property type="project" value="InterPro"/>
</dbReference>
<dbReference type="EMBL" id="AJWJ01000555">
    <property type="protein sequence ID" value="KAF2070027.1"/>
    <property type="molecule type" value="Genomic_DNA"/>
</dbReference>
<dbReference type="AlphaFoldDB" id="A0A8J4PN56"/>
<feature type="compositionally biased region" description="Acidic residues" evidence="4">
    <location>
        <begin position="712"/>
        <end position="721"/>
    </location>
</feature>
<sequence>MVRTKRPNNKLSTLLPQADDGLDSINQPRRPLTEAEKELNDQLNQPLSPDMEESETGVREKVTSYENMILKRLPTRNEDKDKVGDGMIKDLASKRYKPYGQRRNDDTAAVDPLSGLGVVPKKRIRPTSQMQPQPIISFSSTPVKSQISPIMTNQYQFGTMSQSSSISTRGPPINAVGFGSSTLQQTMLSSAKPGPQQTTMMSSLRTLGSPIPPQPSSMSVTTMSSMGFDPYSIQQPLSQTTMPSLTNQSSPFPQQTMSSLLQPSSISVPGPTPMSSMGFDPYIIQQPLSQTTMPSLTNQSSPFPQQTMLSSTQPPLGSFSLQPQISLNPMGANQLLSFNPSNAQMKPTPDTPLRFSSIPSSNTQQPKGRPIPPASLRFSSIPSSSIQQPRGAVALTPSAQLKSEEEEENEGEEEEEEEEYNREVADEESGDECEEFENEEDADFGAQDSLFNNSQKIPQQTIMSSVMSPFQGSSISQHPMMLSMKPPSSMSVTTMSSMGFDPYSIQQPLSQTTMSSLTNQSSPFPQQTMSSLLQPSSISVPGPTPMSSMGFDSSTLQQTKLSSAKPGPQQTTMMSSLRTLGSPIPPQPSSMSVTTMSSMGFDPYSIQQPLSQTTIPSLSNQSSPFPQQTMSSLMQQSSPFPQQTMSSSLNSFSLQPQILANSMGANQLHSFNPMKPTPDTPLRFSSIPSSNIQQPRGAVALTPSAQLKSGEEEKEKEDDLPDLPPPSTTSEKSQAEGLDFMSEVRQRFCYEPETFERFESTLHGFFHGPKTIKQVYHEVSQIFGSKNSDLSARFREFLPDN</sequence>
<reference evidence="5" key="1">
    <citation type="submission" date="2020-01" db="EMBL/GenBank/DDBJ databases">
        <title>Development of genomics and gene disruption for Polysphondylium violaceum indicates a role for the polyketide synthase stlB in stalk morphogenesis.</title>
        <authorList>
            <person name="Narita B."/>
            <person name="Kawabe Y."/>
            <person name="Kin K."/>
            <person name="Saito T."/>
            <person name="Gibbs R."/>
            <person name="Kuspa A."/>
            <person name="Muzny D."/>
            <person name="Queller D."/>
            <person name="Richards S."/>
            <person name="Strassman J."/>
            <person name="Sucgang R."/>
            <person name="Worley K."/>
            <person name="Schaap P."/>
        </authorList>
    </citation>
    <scope>NUCLEOTIDE SEQUENCE</scope>
    <source>
        <strain evidence="5">QSvi11</strain>
    </source>
</reference>
<evidence type="ECO:0000313" key="6">
    <source>
        <dbReference type="Proteomes" id="UP000695562"/>
    </source>
</evidence>
<feature type="compositionally biased region" description="Polar residues" evidence="4">
    <location>
        <begin position="639"/>
        <end position="648"/>
    </location>
</feature>
<feature type="compositionally biased region" description="Polar residues" evidence="4">
    <location>
        <begin position="357"/>
        <end position="366"/>
    </location>
</feature>
<dbReference type="InterPro" id="IPR036600">
    <property type="entry name" value="PAH_sf"/>
</dbReference>